<accession>A0A1G9ULQ0</accession>
<feature type="compositionally biased region" description="Polar residues" evidence="1">
    <location>
        <begin position="354"/>
        <end position="366"/>
    </location>
</feature>
<dbReference type="AlphaFoldDB" id="A0A1G9ULQ0"/>
<dbReference type="Proteomes" id="UP000199370">
    <property type="component" value="Unassembled WGS sequence"/>
</dbReference>
<proteinExistence type="predicted"/>
<evidence type="ECO:0000313" key="3">
    <source>
        <dbReference type="Proteomes" id="UP000199370"/>
    </source>
</evidence>
<evidence type="ECO:0000313" key="2">
    <source>
        <dbReference type="EMBL" id="SDM60764.1"/>
    </source>
</evidence>
<organism evidence="2 3">
    <name type="scientific">Haloarchaeobius iranensis</name>
    <dbReference type="NCBI Taxonomy" id="996166"/>
    <lineage>
        <taxon>Archaea</taxon>
        <taxon>Methanobacteriati</taxon>
        <taxon>Methanobacteriota</taxon>
        <taxon>Stenosarchaea group</taxon>
        <taxon>Halobacteria</taxon>
        <taxon>Halobacteriales</taxon>
        <taxon>Halorubellaceae</taxon>
        <taxon>Haloarchaeobius</taxon>
    </lineage>
</organism>
<reference evidence="2 3" key="1">
    <citation type="submission" date="2016-10" db="EMBL/GenBank/DDBJ databases">
        <authorList>
            <person name="de Groot N.N."/>
        </authorList>
    </citation>
    <scope>NUCLEOTIDE SEQUENCE [LARGE SCALE GENOMIC DNA]</scope>
    <source>
        <strain evidence="3">EB21,IBRC-M 10013,KCTC 4048</strain>
    </source>
</reference>
<dbReference type="STRING" id="996166.SAMN05192554_104196"/>
<evidence type="ECO:0000256" key="1">
    <source>
        <dbReference type="SAM" id="MobiDB-lite"/>
    </source>
</evidence>
<evidence type="ECO:0008006" key="4">
    <source>
        <dbReference type="Google" id="ProtNLM"/>
    </source>
</evidence>
<protein>
    <recommendedName>
        <fullName evidence="4">CHAT domain-containing protein</fullName>
    </recommendedName>
</protein>
<gene>
    <name evidence="2" type="ORF">SAMN05192554_104196</name>
</gene>
<sequence length="690" mass="76278">MKVSYKETDDPCGVAITDQIKQRRLQVLTDEPVSPTPTDAESFEFPVDEAFTIVASELAIARAEEVYLRSECGTYDGPVSAHTSTELERNVYSLDISAPVKLYWQFDGAPNITKGADSTRVSFQSPTLVEFGVRTYHKHPAGTITTTSDPGDVMQALSTLSSALKTTASERSYPTLRGHPPLVELGEELQIPDGFSPPDTGVELVIPPAFQYIYPAAPLAFYLGADLVPGKEPTIRTAQFEHELNSGQCFEDDVATLLKRILFLDCIVRTEGIHQVELYERKQVEPELPFDIGSMYGRPLVEQLESYLTVSQETVEPYLPRWCLTAHLPHKADKVVAVPHIVNDLGVIRSTNGQTHSVSRTANTVDSRGRVRRSARNSVPEEVSLQLVEPKVNDESIEHAWFGDQLPMGASKASVNSFEHQLKQGQRSESINITVVCNDPRMLDEQVSLDDVYGDRDDQPYNIDSHFGVPQDELADLLTDNSCDFLHYIGHATPTGLRCTDGELDVRELETVGVNVFLLNACRSFEQAEALVEKGSFGGVATLGDIVNEHAVEIGHAVAHFLNLGFPLRAAIELVHEHTHIGEQYLVVGDGSVDVVQSDGGPPMVCHVEAVGGTSYELSIQTYPTKELQLGSRTVPTLDSVEEYYLLPGRMKTLELEEQALVDYLTWTISPVEFEDELYWNNTIGTVDFQ</sequence>
<dbReference type="EMBL" id="FNIA01000004">
    <property type="protein sequence ID" value="SDM60764.1"/>
    <property type="molecule type" value="Genomic_DNA"/>
</dbReference>
<keyword evidence="3" id="KW-1185">Reference proteome</keyword>
<feature type="region of interest" description="Disordered" evidence="1">
    <location>
        <begin position="354"/>
        <end position="376"/>
    </location>
</feature>
<name>A0A1G9ULQ0_9EURY</name>